<proteinExistence type="predicted"/>
<dbReference type="PANTHER" id="PTHR47649:SF1">
    <property type="entry name" value="RIBONUCLEASE D"/>
    <property type="match status" value="1"/>
</dbReference>
<dbReference type="Pfam" id="PF01612">
    <property type="entry name" value="DNA_pol_A_exo1"/>
    <property type="match status" value="1"/>
</dbReference>
<dbReference type="Gene3D" id="3.30.420.10">
    <property type="entry name" value="Ribonuclease H-like superfamily/Ribonuclease H"/>
    <property type="match status" value="1"/>
</dbReference>
<keyword evidence="3" id="KW-1185">Reference proteome</keyword>
<dbReference type="InterPro" id="IPR044876">
    <property type="entry name" value="HRDC_dom_sf"/>
</dbReference>
<evidence type="ECO:0000313" key="3">
    <source>
        <dbReference type="Proteomes" id="UP000315724"/>
    </source>
</evidence>
<dbReference type="SMART" id="SM00341">
    <property type="entry name" value="HRDC"/>
    <property type="match status" value="1"/>
</dbReference>
<dbReference type="GO" id="GO:0033890">
    <property type="term" value="F:ribonuclease D activity"/>
    <property type="evidence" value="ECO:0007669"/>
    <property type="project" value="UniProtKB-EC"/>
</dbReference>
<dbReference type="PROSITE" id="PS50967">
    <property type="entry name" value="HRDC"/>
    <property type="match status" value="1"/>
</dbReference>
<dbReference type="SUPFAM" id="SSF47819">
    <property type="entry name" value="HRDC-like"/>
    <property type="match status" value="2"/>
</dbReference>
<dbReference type="EMBL" id="CP036267">
    <property type="protein sequence ID" value="QDT34476.1"/>
    <property type="molecule type" value="Genomic_DNA"/>
</dbReference>
<protein>
    <submittedName>
        <fullName evidence="2">Ribonuclease D</fullName>
        <ecNumber evidence="2">3.1.13.5</ecNumber>
    </submittedName>
</protein>
<dbReference type="SUPFAM" id="SSF53098">
    <property type="entry name" value="Ribonuclease H-like"/>
    <property type="match status" value="1"/>
</dbReference>
<name>A0A517QS68_9PLAN</name>
<organism evidence="2 3">
    <name type="scientific">Thalassoglobus polymorphus</name>
    <dbReference type="NCBI Taxonomy" id="2527994"/>
    <lineage>
        <taxon>Bacteria</taxon>
        <taxon>Pseudomonadati</taxon>
        <taxon>Planctomycetota</taxon>
        <taxon>Planctomycetia</taxon>
        <taxon>Planctomycetales</taxon>
        <taxon>Planctomycetaceae</taxon>
        <taxon>Thalassoglobus</taxon>
    </lineage>
</organism>
<evidence type="ECO:0000313" key="2">
    <source>
        <dbReference type="EMBL" id="QDT34476.1"/>
    </source>
</evidence>
<dbReference type="InterPro" id="IPR051086">
    <property type="entry name" value="RNase_D-like"/>
</dbReference>
<accession>A0A517QS68</accession>
<dbReference type="InterPro" id="IPR036397">
    <property type="entry name" value="RNaseH_sf"/>
</dbReference>
<dbReference type="CDD" id="cd06142">
    <property type="entry name" value="RNaseD_exo"/>
    <property type="match status" value="1"/>
</dbReference>
<keyword evidence="2" id="KW-0378">Hydrolase</keyword>
<dbReference type="GO" id="GO:0000166">
    <property type="term" value="F:nucleotide binding"/>
    <property type="evidence" value="ECO:0007669"/>
    <property type="project" value="InterPro"/>
</dbReference>
<dbReference type="KEGG" id="tpol:Mal48_37370"/>
<reference evidence="2 3" key="1">
    <citation type="submission" date="2019-02" db="EMBL/GenBank/DDBJ databases">
        <title>Deep-cultivation of Planctomycetes and their phenomic and genomic characterization uncovers novel biology.</title>
        <authorList>
            <person name="Wiegand S."/>
            <person name="Jogler M."/>
            <person name="Boedeker C."/>
            <person name="Pinto D."/>
            <person name="Vollmers J."/>
            <person name="Rivas-Marin E."/>
            <person name="Kohn T."/>
            <person name="Peeters S.H."/>
            <person name="Heuer A."/>
            <person name="Rast P."/>
            <person name="Oberbeckmann S."/>
            <person name="Bunk B."/>
            <person name="Jeske O."/>
            <person name="Meyerdierks A."/>
            <person name="Storesund J.E."/>
            <person name="Kallscheuer N."/>
            <person name="Luecker S."/>
            <person name="Lage O.M."/>
            <person name="Pohl T."/>
            <person name="Merkel B.J."/>
            <person name="Hornburger P."/>
            <person name="Mueller R.-W."/>
            <person name="Bruemmer F."/>
            <person name="Labrenz M."/>
            <person name="Spormann A.M."/>
            <person name="Op den Camp H."/>
            <person name="Overmann J."/>
            <person name="Amann R."/>
            <person name="Jetten M.S.M."/>
            <person name="Mascher T."/>
            <person name="Medema M.H."/>
            <person name="Devos D.P."/>
            <person name="Kaster A.-K."/>
            <person name="Ovreas L."/>
            <person name="Rohde M."/>
            <person name="Galperin M.Y."/>
            <person name="Jogler C."/>
        </authorList>
    </citation>
    <scope>NUCLEOTIDE SEQUENCE [LARGE SCALE GENOMIC DNA]</scope>
    <source>
        <strain evidence="2 3">Mal48</strain>
    </source>
</reference>
<dbReference type="Gene3D" id="1.10.150.80">
    <property type="entry name" value="HRDC domain"/>
    <property type="match status" value="2"/>
</dbReference>
<gene>
    <name evidence="2" type="primary">rnd</name>
    <name evidence="2" type="ORF">Mal48_37370</name>
</gene>
<dbReference type="InterPro" id="IPR002562">
    <property type="entry name" value="3'-5'_exonuclease_dom"/>
</dbReference>
<dbReference type="Proteomes" id="UP000315724">
    <property type="component" value="Chromosome"/>
</dbReference>
<dbReference type="Pfam" id="PF00570">
    <property type="entry name" value="HRDC"/>
    <property type="match status" value="1"/>
</dbReference>
<evidence type="ECO:0000259" key="1">
    <source>
        <dbReference type="PROSITE" id="PS50967"/>
    </source>
</evidence>
<sequence length="395" mass="45975">MTLITRQSEFDQLCEKIEQAGIVAFDTEFSSESYYRPRLCLLQFAFDDVIAGVDPFEVKDLSKWWEIMADDKTTVVIHGGREEVRFCQFAIRKRPRKLLDVQIAEGLRSRGFPISHTNLVNRVLNTSVKHGKETRTDWERRPLAEKQIQYALEDVHHLIEIWETQQQSLNELNRLSWAEAEFERFVEDVFAEEQREGWLRLSGFSRLSRRDMATAKALFQWRDQVAFEKNKPPRRVLRDDLLIDVAKRQPKTLKDLNMVRDMNRRDYQQHAQEILSVVKQSIQISEEDLPPKKRGKQYPSQDEVLARILGLALANRCQELGISMPLVGTTSDLKELVRWHVFDNQRGKTPKLLEGWRGEVCGKILTDVLDGNVSLRVVDPRSENPLSFDVDRSAT</sequence>
<dbReference type="GO" id="GO:0006139">
    <property type="term" value="P:nucleobase-containing compound metabolic process"/>
    <property type="evidence" value="ECO:0007669"/>
    <property type="project" value="InterPro"/>
</dbReference>
<dbReference type="InterPro" id="IPR012337">
    <property type="entry name" value="RNaseH-like_sf"/>
</dbReference>
<dbReference type="InterPro" id="IPR002121">
    <property type="entry name" value="HRDC_dom"/>
</dbReference>
<dbReference type="AlphaFoldDB" id="A0A517QS68"/>
<dbReference type="GO" id="GO:0008408">
    <property type="term" value="F:3'-5' exonuclease activity"/>
    <property type="evidence" value="ECO:0007669"/>
    <property type="project" value="InterPro"/>
</dbReference>
<dbReference type="EC" id="3.1.13.5" evidence="2"/>
<feature type="domain" description="HRDC" evidence="1">
    <location>
        <begin position="208"/>
        <end position="288"/>
    </location>
</feature>
<dbReference type="InterPro" id="IPR010997">
    <property type="entry name" value="HRDC-like_sf"/>
</dbReference>
<dbReference type="PANTHER" id="PTHR47649">
    <property type="entry name" value="RIBONUCLEASE D"/>
    <property type="match status" value="1"/>
</dbReference>
<dbReference type="GO" id="GO:0003676">
    <property type="term" value="F:nucleic acid binding"/>
    <property type="evidence" value="ECO:0007669"/>
    <property type="project" value="InterPro"/>
</dbReference>
<dbReference type="RefSeq" id="WP_231739678.1">
    <property type="nucleotide sequence ID" value="NZ_CP036267.1"/>
</dbReference>
<dbReference type="SMART" id="SM00474">
    <property type="entry name" value="35EXOc"/>
    <property type="match status" value="1"/>
</dbReference>